<reference evidence="3 4" key="1">
    <citation type="submission" date="2024-04" db="EMBL/GenBank/DDBJ databases">
        <authorList>
            <consortium name="Genoscope - CEA"/>
            <person name="William W."/>
        </authorList>
    </citation>
    <scope>NUCLEOTIDE SEQUENCE [LARGE SCALE GENOMIC DNA]</scope>
</reference>
<dbReference type="GO" id="GO:0009100">
    <property type="term" value="P:glycoprotein metabolic process"/>
    <property type="evidence" value="ECO:0007669"/>
    <property type="project" value="UniProtKB-ARBA"/>
</dbReference>
<evidence type="ECO:0000259" key="2">
    <source>
        <dbReference type="Pfam" id="PF04991"/>
    </source>
</evidence>
<comment type="caution">
    <text evidence="3">The sequence shown here is derived from an EMBL/GenBank/DDBJ whole genome shotgun (WGS) entry which is preliminary data.</text>
</comment>
<dbReference type="AlphaFoldDB" id="A0AAV2HCR1"/>
<sequence length="363" mass="42648">MARHNRLKIFWSKYKLTARIKVLIVIGLIILFVTPLRNLLIPGWPKTLKQLSTFKVIRIHLVDLFFYVDRTQYDGPCQFVHEKLATVKMPKLSDMPIYDIQDWSRLAAKIKPSLSADQLELLDNYKPSLTPFEQRYMLFAMLSATQAFAAFNITYFVSEGTLIGYWRHHGMIPWDDDVDILFDSQQWPLARQVLSCLPDLQLNMGSDYMWKLYHKDAELWQGESEIKFPFIDFFMYQQDSGHVWPICIWMKTEIILPREWALPVIKGVFEGYPVFLPQQPAKVIDFHFGRVDSDCYSRTFLRRERFLVPVQERTHMPCTVLKDIYPFVSRNRIDRITGGVTEERVVASKVLSSFNTTYHGTLE</sequence>
<feature type="transmembrane region" description="Helical" evidence="1">
    <location>
        <begin position="20"/>
        <end position="41"/>
    </location>
</feature>
<dbReference type="Pfam" id="PF04991">
    <property type="entry name" value="LicD"/>
    <property type="match status" value="1"/>
</dbReference>
<gene>
    <name evidence="3" type="ORF">GSLYS_00005303001</name>
</gene>
<keyword evidence="1" id="KW-1133">Transmembrane helix</keyword>
<keyword evidence="1" id="KW-0472">Membrane</keyword>
<evidence type="ECO:0000256" key="1">
    <source>
        <dbReference type="SAM" id="Phobius"/>
    </source>
</evidence>
<protein>
    <recommendedName>
        <fullName evidence="2">LicD/FKTN/FKRP nucleotidyltransferase domain-containing protein</fullName>
    </recommendedName>
</protein>
<name>A0AAV2HCR1_LYMST</name>
<dbReference type="Proteomes" id="UP001497497">
    <property type="component" value="Unassembled WGS sequence"/>
</dbReference>
<evidence type="ECO:0000313" key="3">
    <source>
        <dbReference type="EMBL" id="CAL1531208.1"/>
    </source>
</evidence>
<proteinExistence type="predicted"/>
<keyword evidence="1" id="KW-0812">Transmembrane</keyword>
<dbReference type="InterPro" id="IPR052613">
    <property type="entry name" value="LicD_transferase"/>
</dbReference>
<organism evidence="3 4">
    <name type="scientific">Lymnaea stagnalis</name>
    <name type="common">Great pond snail</name>
    <name type="synonym">Helix stagnalis</name>
    <dbReference type="NCBI Taxonomy" id="6523"/>
    <lineage>
        <taxon>Eukaryota</taxon>
        <taxon>Metazoa</taxon>
        <taxon>Spiralia</taxon>
        <taxon>Lophotrochozoa</taxon>
        <taxon>Mollusca</taxon>
        <taxon>Gastropoda</taxon>
        <taxon>Heterobranchia</taxon>
        <taxon>Euthyneura</taxon>
        <taxon>Panpulmonata</taxon>
        <taxon>Hygrophila</taxon>
        <taxon>Lymnaeoidea</taxon>
        <taxon>Lymnaeidae</taxon>
        <taxon>Lymnaea</taxon>
    </lineage>
</organism>
<feature type="domain" description="LicD/FKTN/FKRP nucleotidyltransferase" evidence="2">
    <location>
        <begin position="152"/>
        <end position="181"/>
    </location>
</feature>
<accession>A0AAV2HCR1</accession>
<keyword evidence="4" id="KW-1185">Reference proteome</keyword>
<dbReference type="PANTHER" id="PTHR13627">
    <property type="entry name" value="FUKUTIN RELATED PROTEIN"/>
    <property type="match status" value="1"/>
</dbReference>
<evidence type="ECO:0000313" key="4">
    <source>
        <dbReference type="Proteomes" id="UP001497497"/>
    </source>
</evidence>
<dbReference type="PANTHER" id="PTHR13627:SF31">
    <property type="entry name" value="RIBITOL 5-PHOSPHATE TRANSFERASE FKRP"/>
    <property type="match status" value="1"/>
</dbReference>
<dbReference type="InterPro" id="IPR007074">
    <property type="entry name" value="LicD/FKTN/FKRP_NTP_transf"/>
</dbReference>
<dbReference type="EMBL" id="CAXITT010000083">
    <property type="protein sequence ID" value="CAL1531208.1"/>
    <property type="molecule type" value="Genomic_DNA"/>
</dbReference>